<gene>
    <name evidence="5" type="ORF">PEVE_00031970</name>
</gene>
<keyword evidence="6" id="KW-1185">Reference proteome</keyword>
<evidence type="ECO:0000256" key="1">
    <source>
        <dbReference type="ARBA" id="ARBA00001933"/>
    </source>
</evidence>
<comment type="caution">
    <text evidence="5">The sequence shown here is derived from an EMBL/GenBank/DDBJ whole genome shotgun (WGS) entry which is preliminary data.</text>
</comment>
<dbReference type="InterPro" id="IPR001926">
    <property type="entry name" value="TrpB-like_PALP"/>
</dbReference>
<organism evidence="5 6">
    <name type="scientific">Porites evermanni</name>
    <dbReference type="NCBI Taxonomy" id="104178"/>
    <lineage>
        <taxon>Eukaryota</taxon>
        <taxon>Metazoa</taxon>
        <taxon>Cnidaria</taxon>
        <taxon>Anthozoa</taxon>
        <taxon>Hexacorallia</taxon>
        <taxon>Scleractinia</taxon>
        <taxon>Fungiina</taxon>
        <taxon>Poritidae</taxon>
        <taxon>Porites</taxon>
    </lineage>
</organism>
<dbReference type="Proteomes" id="UP001159427">
    <property type="component" value="Unassembled WGS sequence"/>
</dbReference>
<dbReference type="Gene3D" id="3.40.50.1100">
    <property type="match status" value="1"/>
</dbReference>
<dbReference type="PANTHER" id="PTHR43780">
    <property type="entry name" value="1-AMINOCYCLOPROPANE-1-CARBOXYLATE DEAMINASE-RELATED"/>
    <property type="match status" value="1"/>
</dbReference>
<dbReference type="SUPFAM" id="SSF53686">
    <property type="entry name" value="Tryptophan synthase beta subunit-like PLP-dependent enzymes"/>
    <property type="match status" value="1"/>
</dbReference>
<dbReference type="InterPro" id="IPR027278">
    <property type="entry name" value="ACCD_DCysDesulf"/>
</dbReference>
<evidence type="ECO:0000313" key="6">
    <source>
        <dbReference type="Proteomes" id="UP001159427"/>
    </source>
</evidence>
<dbReference type="Pfam" id="PF00291">
    <property type="entry name" value="PALP"/>
    <property type="match status" value="1"/>
</dbReference>
<keyword evidence="3" id="KW-0663">Pyridoxal phosphate</keyword>
<evidence type="ECO:0000259" key="4">
    <source>
        <dbReference type="Pfam" id="PF00291"/>
    </source>
</evidence>
<sequence length="161" mass="17648">VTVGSRGTASGIAIGNYLTGSKLKCHAVNVSDNAAYFYNKINEDLRRGGIDVRAEDIIDIIDGYKGGDYGVSTQHELENIIEISRTTGILVDPVYNIKAIRGMFTEMKSNPGRFKGKRVLYIHTGGVFGLYDGRMDSLITQSAEGTKQVFYWGDINDSLPC</sequence>
<feature type="non-terminal residue" evidence="5">
    <location>
        <position position="1"/>
    </location>
</feature>
<evidence type="ECO:0000313" key="5">
    <source>
        <dbReference type="EMBL" id="CAH3196164.1"/>
    </source>
</evidence>
<comment type="cofactor">
    <cofactor evidence="1">
        <name>pyridoxal 5'-phosphate</name>
        <dbReference type="ChEBI" id="CHEBI:597326"/>
    </cofactor>
</comment>
<accession>A0ABN8SX94</accession>
<dbReference type="EMBL" id="CALNXI010004609">
    <property type="protein sequence ID" value="CAH3196164.1"/>
    <property type="molecule type" value="Genomic_DNA"/>
</dbReference>
<name>A0ABN8SX94_9CNID</name>
<dbReference type="InterPro" id="IPR036052">
    <property type="entry name" value="TrpB-like_PALP_sf"/>
</dbReference>
<reference evidence="5 6" key="1">
    <citation type="submission" date="2022-05" db="EMBL/GenBank/DDBJ databases">
        <authorList>
            <consortium name="Genoscope - CEA"/>
            <person name="William W."/>
        </authorList>
    </citation>
    <scope>NUCLEOTIDE SEQUENCE [LARGE SCALE GENOMIC DNA]</scope>
</reference>
<comment type="similarity">
    <text evidence="2">Belongs to the ACC deaminase/D-cysteine desulfhydrase family.</text>
</comment>
<proteinExistence type="inferred from homology"/>
<evidence type="ECO:0000256" key="3">
    <source>
        <dbReference type="ARBA" id="ARBA00022898"/>
    </source>
</evidence>
<protein>
    <recommendedName>
        <fullName evidence="4">Tryptophan synthase beta chain-like PALP domain-containing protein</fullName>
    </recommendedName>
</protein>
<dbReference type="PANTHER" id="PTHR43780:SF2">
    <property type="entry name" value="1-AMINOCYCLOPROPANE-1-CARBOXYLATE DEAMINASE-RELATED"/>
    <property type="match status" value="1"/>
</dbReference>
<feature type="domain" description="Tryptophan synthase beta chain-like PALP" evidence="4">
    <location>
        <begin position="1"/>
        <end position="125"/>
    </location>
</feature>
<evidence type="ECO:0000256" key="2">
    <source>
        <dbReference type="ARBA" id="ARBA00008639"/>
    </source>
</evidence>